<name>A0AAV4QYD4_9ARAC</name>
<evidence type="ECO:0000313" key="1">
    <source>
        <dbReference type="EMBL" id="GIY13861.1"/>
    </source>
</evidence>
<evidence type="ECO:0000313" key="2">
    <source>
        <dbReference type="Proteomes" id="UP001054837"/>
    </source>
</evidence>
<sequence>MLGNIHYAVSKRTSKSVNINAINYADATRREKASRFITTREHLQRAVNQTCISPPQRIPLCSQMSVGQSTDSERVEGANLAAHNASRETIRSSAARRTPESSTIPCRNCCLATLRMRGSDERHLLIRILFYFWQIK</sequence>
<keyword evidence="2" id="KW-1185">Reference proteome</keyword>
<accession>A0AAV4QYD4</accession>
<comment type="caution">
    <text evidence="1">The sequence shown here is derived from an EMBL/GenBank/DDBJ whole genome shotgun (WGS) entry which is preliminary data.</text>
</comment>
<reference evidence="1 2" key="1">
    <citation type="submission" date="2021-06" db="EMBL/GenBank/DDBJ databases">
        <title>Caerostris darwini draft genome.</title>
        <authorList>
            <person name="Kono N."/>
            <person name="Arakawa K."/>
        </authorList>
    </citation>
    <scope>NUCLEOTIDE SEQUENCE [LARGE SCALE GENOMIC DNA]</scope>
</reference>
<dbReference type="Proteomes" id="UP001054837">
    <property type="component" value="Unassembled WGS sequence"/>
</dbReference>
<protein>
    <submittedName>
        <fullName evidence="1">Uncharacterized protein</fullName>
    </submittedName>
</protein>
<dbReference type="AlphaFoldDB" id="A0AAV4QYD4"/>
<dbReference type="EMBL" id="BPLQ01005290">
    <property type="protein sequence ID" value="GIY13861.1"/>
    <property type="molecule type" value="Genomic_DNA"/>
</dbReference>
<organism evidence="1 2">
    <name type="scientific">Caerostris darwini</name>
    <dbReference type="NCBI Taxonomy" id="1538125"/>
    <lineage>
        <taxon>Eukaryota</taxon>
        <taxon>Metazoa</taxon>
        <taxon>Ecdysozoa</taxon>
        <taxon>Arthropoda</taxon>
        <taxon>Chelicerata</taxon>
        <taxon>Arachnida</taxon>
        <taxon>Araneae</taxon>
        <taxon>Araneomorphae</taxon>
        <taxon>Entelegynae</taxon>
        <taxon>Araneoidea</taxon>
        <taxon>Araneidae</taxon>
        <taxon>Caerostris</taxon>
    </lineage>
</organism>
<proteinExistence type="predicted"/>
<gene>
    <name evidence="1" type="ORF">CDAR_524701</name>
</gene>